<protein>
    <submittedName>
        <fullName evidence="1">Uncharacterized protein</fullName>
    </submittedName>
</protein>
<proteinExistence type="predicted"/>
<name>A0A0F9M013_9ZZZZ</name>
<sequence>MRTGLWLIYFLICPLLFYGVDFPRDSEEANLANYDYSKCYQVKKDSAALKKVILNLVLAPIKSIPTDASNFALPRKTLYLQPEYPVAQKIVENYYGSSNKTPGGHCLVVSKDRFRKAYEEVYGNPFYEDLPNTIATKQLTPNQVFDNLYITATKNEPEWRNLPRRYRAKGNAGALAIGGLGEIIDTEGIWNGRLRPGALVQVWRLKEDYEKVRRGVEVLDFDPYGHSFIFLRYERNRKGVIEGMRIADQGYQSYRALVPRDYEIWWGVNLKV</sequence>
<dbReference type="EMBL" id="LAZR01006360">
    <property type="protein sequence ID" value="KKM92676.1"/>
    <property type="molecule type" value="Genomic_DNA"/>
</dbReference>
<gene>
    <name evidence="1" type="ORF">LCGC14_1216060</name>
</gene>
<dbReference type="AlphaFoldDB" id="A0A0F9M013"/>
<accession>A0A0F9M013</accession>
<reference evidence="1" key="1">
    <citation type="journal article" date="2015" name="Nature">
        <title>Complex archaea that bridge the gap between prokaryotes and eukaryotes.</title>
        <authorList>
            <person name="Spang A."/>
            <person name="Saw J.H."/>
            <person name="Jorgensen S.L."/>
            <person name="Zaremba-Niedzwiedzka K."/>
            <person name="Martijn J."/>
            <person name="Lind A.E."/>
            <person name="van Eijk R."/>
            <person name="Schleper C."/>
            <person name="Guy L."/>
            <person name="Ettema T.J."/>
        </authorList>
    </citation>
    <scope>NUCLEOTIDE SEQUENCE</scope>
</reference>
<comment type="caution">
    <text evidence="1">The sequence shown here is derived from an EMBL/GenBank/DDBJ whole genome shotgun (WGS) entry which is preliminary data.</text>
</comment>
<evidence type="ECO:0000313" key="1">
    <source>
        <dbReference type="EMBL" id="KKM92676.1"/>
    </source>
</evidence>
<organism evidence="1">
    <name type="scientific">marine sediment metagenome</name>
    <dbReference type="NCBI Taxonomy" id="412755"/>
    <lineage>
        <taxon>unclassified sequences</taxon>
        <taxon>metagenomes</taxon>
        <taxon>ecological metagenomes</taxon>
    </lineage>
</organism>